<dbReference type="InterPro" id="IPR012336">
    <property type="entry name" value="Thioredoxin-like_fold"/>
</dbReference>
<dbReference type="InterPro" id="IPR027417">
    <property type="entry name" value="P-loop_NTPase"/>
</dbReference>
<dbReference type="GO" id="GO:0007035">
    <property type="term" value="P:vacuolar acidification"/>
    <property type="evidence" value="ECO:0007669"/>
    <property type="project" value="TreeGrafter"/>
</dbReference>
<protein>
    <recommendedName>
        <fullName evidence="7">Thioredoxin domain-containing protein</fullName>
    </recommendedName>
</protein>
<dbReference type="GO" id="GO:0046034">
    <property type="term" value="P:ATP metabolic process"/>
    <property type="evidence" value="ECO:0007669"/>
    <property type="project" value="InterPro"/>
</dbReference>
<feature type="region of interest" description="Disordered" evidence="6">
    <location>
        <begin position="1"/>
        <end position="26"/>
    </location>
</feature>
<accession>A0A4S4EQH2</accession>
<sequence>MRHEVKEEELLEKKEKNNNNSKEDDEFEVLNSGEVEVVSSTSSYLSLLTSQDRDFLLSPTGTQVKVSDLEGKVIGLYFSANWYLPCQNFTQVLVNAYEQLKICESKFEVVFVSSDEDLEAFNNYRAGMPWLAIPFSDLESKKALNRRFDIEGIPCLIILQTNGRKDDDGILHNGVEMIYRYGVQAFPFSKERLEELEEEERERHESQTLINLLTNHDRDFLLGHHPMPKQVPVGSLTGKTVGLYFSAQWCLPGLDFTPKLISIYHNIKQSLIKDIDGEDFEIVFVSSDTDQSQFDLHFNTMPWLALPFGDPITKYLTKYFDIQGIPSLVILGPDGKTVTKHGRNLINLYKENAYPFTEAKVELLEKKMDEEAKDLPRSEKHIGHRHELTLVSEGSGGGPFICCDCDEQGSGWAYQCIQCGYEVHTNLKMGVTENSSDMEETLIGMGSIGAISRSRSTNSISLQFSIIYRSEYRTVSGVAGPLVILDKDNIVFSWAGIILSWNVKGPKYQEIVNIRLGDGTTRRGQVLEIDGEKAVVQVFEGTSGIDNKYTTVQFTREVLKTPVSMDMLGRIFNGSGKPIDNGPPILPEAFLDISGSSINPSERTYPEEMIQTGISTIDVMNSIARGQKIPLFSAAGLPHNEIAAQICRQAGLVKRLEKSDNLMEDKEEDNFAIVFAAMGVNMETAQFFKRDFEENGSMERVTLFLNLANDPTIERIITPRIALTTAEYLAYECGKHVLVILTDMSSYADALREVSAAREEVPGRRGYPGYMYTDLATIYERAGRIEGRKGSITQIPILTMPNDDITHPTPDLTGYITEGQIYIDRQLHNRQSAIGEGMTRRDHADVSNQLYANYAIGKDVQAMKAVLYLEFLDKFERKFVSQGAYDTRNIFQSLDLAWTLLHIFPRELLHRIPAKTLDQYYSRDATNSDRT</sequence>
<dbReference type="CDD" id="cd01135">
    <property type="entry name" value="V_A-ATPase_B"/>
    <property type="match status" value="1"/>
</dbReference>
<keyword evidence="3" id="KW-0813">Transport</keyword>
<dbReference type="HAMAP" id="MF_00310">
    <property type="entry name" value="ATP_synth_B_arch"/>
    <property type="match status" value="1"/>
</dbReference>
<dbReference type="InterPro" id="IPR055190">
    <property type="entry name" value="ATP-synt_VA_C"/>
</dbReference>
<dbReference type="SUPFAM" id="SSF52833">
    <property type="entry name" value="Thioredoxin-like"/>
    <property type="match status" value="2"/>
</dbReference>
<evidence type="ECO:0000256" key="1">
    <source>
        <dbReference type="ARBA" id="ARBA00002690"/>
    </source>
</evidence>
<dbReference type="SUPFAM" id="SSF52540">
    <property type="entry name" value="P-loop containing nucleoside triphosphate hydrolases"/>
    <property type="match status" value="1"/>
</dbReference>
<gene>
    <name evidence="8" type="ORF">TEA_008749</name>
</gene>
<comment type="similarity">
    <text evidence="2">Belongs to the ATPase alpha/beta chains family.</text>
</comment>
<dbReference type="GO" id="GO:0046961">
    <property type="term" value="F:proton-transporting ATPase activity, rotational mechanism"/>
    <property type="evidence" value="ECO:0007669"/>
    <property type="project" value="InterPro"/>
</dbReference>
<dbReference type="InterPro" id="IPR000194">
    <property type="entry name" value="ATPase_F1/V1/A1_a/bsu_nucl-bd"/>
</dbReference>
<dbReference type="Gene3D" id="3.40.50.12240">
    <property type="match status" value="1"/>
</dbReference>
<evidence type="ECO:0000313" key="8">
    <source>
        <dbReference type="EMBL" id="THG19011.1"/>
    </source>
</evidence>
<keyword evidence="9" id="KW-1185">Reference proteome</keyword>
<dbReference type="PANTHER" id="PTHR43389:SF27">
    <property type="entry name" value="V-TYPE PROTON ATPASE SUBUNIT B1-RELATED"/>
    <property type="match status" value="1"/>
</dbReference>
<dbReference type="CDD" id="cd18118">
    <property type="entry name" value="ATP-synt_V_A-type_beta_N"/>
    <property type="match status" value="1"/>
</dbReference>
<dbReference type="AlphaFoldDB" id="A0A4S4EQH2"/>
<comment type="caution">
    <text evidence="8">The sequence shown here is derived from an EMBL/GenBank/DDBJ whole genome shotgun (WGS) entry which is preliminary data.</text>
</comment>
<evidence type="ECO:0000256" key="2">
    <source>
        <dbReference type="ARBA" id="ARBA00008936"/>
    </source>
</evidence>
<reference evidence="8 9" key="1">
    <citation type="journal article" date="2018" name="Proc. Natl. Acad. Sci. U.S.A.">
        <title>Draft genome sequence of Camellia sinensis var. sinensis provides insights into the evolution of the tea genome and tea quality.</title>
        <authorList>
            <person name="Wei C."/>
            <person name="Yang H."/>
            <person name="Wang S."/>
            <person name="Zhao J."/>
            <person name="Liu C."/>
            <person name="Gao L."/>
            <person name="Xia E."/>
            <person name="Lu Y."/>
            <person name="Tai Y."/>
            <person name="She G."/>
            <person name="Sun J."/>
            <person name="Cao H."/>
            <person name="Tong W."/>
            <person name="Gao Q."/>
            <person name="Li Y."/>
            <person name="Deng W."/>
            <person name="Jiang X."/>
            <person name="Wang W."/>
            <person name="Chen Q."/>
            <person name="Zhang S."/>
            <person name="Li H."/>
            <person name="Wu J."/>
            <person name="Wang P."/>
            <person name="Li P."/>
            <person name="Shi C."/>
            <person name="Zheng F."/>
            <person name="Jian J."/>
            <person name="Huang B."/>
            <person name="Shan D."/>
            <person name="Shi M."/>
            <person name="Fang C."/>
            <person name="Yue Y."/>
            <person name="Li F."/>
            <person name="Li D."/>
            <person name="Wei S."/>
            <person name="Han B."/>
            <person name="Jiang C."/>
            <person name="Yin Y."/>
            <person name="Xia T."/>
            <person name="Zhang Z."/>
            <person name="Bennetzen J.L."/>
            <person name="Zhao S."/>
            <person name="Wan X."/>
        </authorList>
    </citation>
    <scope>NUCLEOTIDE SEQUENCE [LARGE SCALE GENOMIC DNA]</scope>
    <source>
        <strain evidence="9">cv. Shuchazao</strain>
        <tissue evidence="8">Leaf</tissue>
    </source>
</reference>
<dbReference type="STRING" id="542762.A0A4S4EQH2"/>
<evidence type="ECO:0000256" key="4">
    <source>
        <dbReference type="ARBA" id="ARBA00022781"/>
    </source>
</evidence>
<dbReference type="Pfam" id="PF02874">
    <property type="entry name" value="ATP-synt_ab_N"/>
    <property type="match status" value="1"/>
</dbReference>
<dbReference type="SUPFAM" id="SSF57889">
    <property type="entry name" value="Cysteine-rich domain"/>
    <property type="match status" value="1"/>
</dbReference>
<dbReference type="InterPro" id="IPR022879">
    <property type="entry name" value="V-ATPase_su_B/beta"/>
</dbReference>
<evidence type="ECO:0000256" key="3">
    <source>
        <dbReference type="ARBA" id="ARBA00022448"/>
    </source>
</evidence>
<feature type="compositionally biased region" description="Basic and acidic residues" evidence="6">
    <location>
        <begin position="1"/>
        <end position="17"/>
    </location>
</feature>
<dbReference type="Pfam" id="PF22919">
    <property type="entry name" value="ATP-synt_VA_C"/>
    <property type="match status" value="1"/>
</dbReference>
<evidence type="ECO:0000259" key="7">
    <source>
        <dbReference type="PROSITE" id="PS51352"/>
    </source>
</evidence>
<dbReference type="Pfam" id="PF13905">
    <property type="entry name" value="Thioredoxin_8"/>
    <property type="match status" value="2"/>
</dbReference>
<dbReference type="NCBIfam" id="NF003235">
    <property type="entry name" value="PRK04196.1"/>
    <property type="match status" value="1"/>
</dbReference>
<dbReference type="InterPro" id="IPR013766">
    <property type="entry name" value="Thioredoxin_domain"/>
</dbReference>
<dbReference type="PANTHER" id="PTHR43389">
    <property type="entry name" value="V-TYPE PROTON ATPASE SUBUNIT B"/>
    <property type="match status" value="1"/>
</dbReference>
<organism evidence="8 9">
    <name type="scientific">Camellia sinensis var. sinensis</name>
    <name type="common">China tea</name>
    <dbReference type="NCBI Taxonomy" id="542762"/>
    <lineage>
        <taxon>Eukaryota</taxon>
        <taxon>Viridiplantae</taxon>
        <taxon>Streptophyta</taxon>
        <taxon>Embryophyta</taxon>
        <taxon>Tracheophyta</taxon>
        <taxon>Spermatophyta</taxon>
        <taxon>Magnoliopsida</taxon>
        <taxon>eudicotyledons</taxon>
        <taxon>Gunneridae</taxon>
        <taxon>Pentapetalae</taxon>
        <taxon>asterids</taxon>
        <taxon>Ericales</taxon>
        <taxon>Theaceae</taxon>
        <taxon>Camellia</taxon>
    </lineage>
</organism>
<dbReference type="InterPro" id="IPR046349">
    <property type="entry name" value="C1-like_sf"/>
</dbReference>
<comment type="function">
    <text evidence="1">Non-catalytic subunit of the peripheral V1 complex of vacuolar ATPase. V-ATPase is responsible for acidifying a variety of intracellular compartments in eukaryotic cells.</text>
</comment>
<dbReference type="PROSITE" id="PS51352">
    <property type="entry name" value="THIOREDOXIN_2"/>
    <property type="match status" value="1"/>
</dbReference>
<dbReference type="GO" id="GO:0005524">
    <property type="term" value="F:ATP binding"/>
    <property type="evidence" value="ECO:0007669"/>
    <property type="project" value="InterPro"/>
</dbReference>
<name>A0A4S4EQH2_CAMSN</name>
<keyword evidence="5" id="KW-0406">Ion transport</keyword>
<evidence type="ECO:0000256" key="6">
    <source>
        <dbReference type="SAM" id="MobiDB-lite"/>
    </source>
</evidence>
<dbReference type="EMBL" id="SDRB02002723">
    <property type="protein sequence ID" value="THG19011.1"/>
    <property type="molecule type" value="Genomic_DNA"/>
</dbReference>
<dbReference type="InterPro" id="IPR036249">
    <property type="entry name" value="Thioredoxin-like_sf"/>
</dbReference>
<evidence type="ECO:0000313" key="9">
    <source>
        <dbReference type="Proteomes" id="UP000306102"/>
    </source>
</evidence>
<dbReference type="GO" id="GO:0033180">
    <property type="term" value="C:proton-transporting V-type ATPase, V1 domain"/>
    <property type="evidence" value="ECO:0007669"/>
    <property type="project" value="InterPro"/>
</dbReference>
<dbReference type="Gene3D" id="3.40.30.10">
    <property type="entry name" value="Glutaredoxin"/>
    <property type="match status" value="2"/>
</dbReference>
<dbReference type="NCBIfam" id="TIGR01040">
    <property type="entry name" value="V-ATPase_V1_B"/>
    <property type="match status" value="1"/>
</dbReference>
<keyword evidence="4" id="KW-0375">Hydrogen ion transport</keyword>
<dbReference type="Pfam" id="PF00006">
    <property type="entry name" value="ATP-synt_ab"/>
    <property type="match status" value="1"/>
</dbReference>
<dbReference type="CDD" id="cd18112">
    <property type="entry name" value="ATP-synt_V_A-type_beta_C"/>
    <property type="match status" value="1"/>
</dbReference>
<feature type="domain" description="Thioredoxin" evidence="7">
    <location>
        <begin position="46"/>
        <end position="198"/>
    </location>
</feature>
<proteinExistence type="inferred from homology"/>
<dbReference type="InterPro" id="IPR004100">
    <property type="entry name" value="ATPase_F1/V1/A1_a/bsu_N"/>
</dbReference>
<evidence type="ECO:0000256" key="5">
    <source>
        <dbReference type="ARBA" id="ARBA00023065"/>
    </source>
</evidence>
<dbReference type="Proteomes" id="UP000306102">
    <property type="component" value="Unassembled WGS sequence"/>
</dbReference>
<dbReference type="InterPro" id="IPR005723">
    <property type="entry name" value="ATPase_V1-cplx_bsu"/>
</dbReference>